<dbReference type="SUPFAM" id="SSF52540">
    <property type="entry name" value="P-loop containing nucleoside triphosphate hydrolases"/>
    <property type="match status" value="1"/>
</dbReference>
<evidence type="ECO:0000259" key="6">
    <source>
        <dbReference type="PROSITE" id="PS50045"/>
    </source>
</evidence>
<keyword evidence="3" id="KW-0805">Transcription regulation</keyword>
<evidence type="ECO:0000313" key="8">
    <source>
        <dbReference type="EMBL" id="HGI29869.1"/>
    </source>
</evidence>
<dbReference type="CDD" id="cd00009">
    <property type="entry name" value="AAA"/>
    <property type="match status" value="1"/>
</dbReference>
<dbReference type="GO" id="GO:0000160">
    <property type="term" value="P:phosphorelay signal transduction system"/>
    <property type="evidence" value="ECO:0007669"/>
    <property type="project" value="InterPro"/>
</dbReference>
<dbReference type="Pfam" id="PF25601">
    <property type="entry name" value="AAA_lid_14"/>
    <property type="match status" value="1"/>
</dbReference>
<accession>A0A7V3YEZ5</accession>
<dbReference type="PANTHER" id="PTHR32071:SF57">
    <property type="entry name" value="C4-DICARBOXYLATE TRANSPORT TRANSCRIPTIONAL REGULATORY PROTEIN DCTD"/>
    <property type="match status" value="1"/>
</dbReference>
<comment type="caution">
    <text evidence="5">Lacks conserved residue(s) required for the propagation of feature annotation.</text>
</comment>
<organism evidence="8">
    <name type="scientific">Candidatus Caldatribacterium californiense</name>
    <dbReference type="NCBI Taxonomy" id="1454726"/>
    <lineage>
        <taxon>Bacteria</taxon>
        <taxon>Pseudomonadati</taxon>
        <taxon>Atribacterota</taxon>
        <taxon>Atribacteria</taxon>
        <taxon>Atribacterales</taxon>
        <taxon>Candidatus Caldatribacteriaceae</taxon>
        <taxon>Candidatus Caldatribacterium</taxon>
    </lineage>
</organism>
<dbReference type="PROSITE" id="PS50045">
    <property type="entry name" value="SIGMA54_INTERACT_4"/>
    <property type="match status" value="1"/>
</dbReference>
<dbReference type="SUPFAM" id="SSF46689">
    <property type="entry name" value="Homeodomain-like"/>
    <property type="match status" value="1"/>
</dbReference>
<dbReference type="Gene3D" id="3.40.50.2300">
    <property type="match status" value="1"/>
</dbReference>
<name>A0A7V3YEZ5_9BACT</name>
<dbReference type="Pfam" id="PF00072">
    <property type="entry name" value="Response_reg"/>
    <property type="match status" value="1"/>
</dbReference>
<evidence type="ECO:0000256" key="2">
    <source>
        <dbReference type="ARBA" id="ARBA00022840"/>
    </source>
</evidence>
<keyword evidence="2" id="KW-0067">ATP-binding</keyword>
<sequence length="434" mass="50139">MKLPRKVLLIEDDTLLRERWENLLRDEGYYVIAVWNRSLALNCLGKEEIDIMLVEEEVLSENSFELLAFARQRFPDMVVVVTGREENPSRVRELLAKGVYEYLSPPFTPSRILSVIRRADDHLTLLEENKDLRRKFTHRFSFAGITGVSEKMQRIFNLILQVSQVKRPVLLVGEQGTGKEMVARAIHRYAFGEEKPFVRVLCGATLQGLFQGDILRVEEGTLYFEDVHLLALPFQAELLEFLEEHRFGGRGGNVRIIASSEVPLEEKVAQGAFRNDLYYFLSVIKIEIPPLRERKEDIPFLVDQFLRDIAEETGRGPVRIDREALKILIEYDWPGNVVELKNTLEGMVILSQSDVLTPEDIPEHIRRGNLLREGVIGIRLGTPLKEVEKLLIRETLKAYRFNKTRTAQALGISLRTLYRKIEEYHLDEETPQKT</sequence>
<dbReference type="SMART" id="SM00382">
    <property type="entry name" value="AAA"/>
    <property type="match status" value="1"/>
</dbReference>
<dbReference type="InterPro" id="IPR002078">
    <property type="entry name" value="Sigma_54_int"/>
</dbReference>
<evidence type="ECO:0000256" key="3">
    <source>
        <dbReference type="ARBA" id="ARBA00023015"/>
    </source>
</evidence>
<dbReference type="InterPro" id="IPR058031">
    <property type="entry name" value="AAA_lid_NorR"/>
</dbReference>
<dbReference type="InterPro" id="IPR011006">
    <property type="entry name" value="CheY-like_superfamily"/>
</dbReference>
<evidence type="ECO:0000259" key="7">
    <source>
        <dbReference type="PROSITE" id="PS50110"/>
    </source>
</evidence>
<dbReference type="InterPro" id="IPR003593">
    <property type="entry name" value="AAA+_ATPase"/>
</dbReference>
<comment type="caution">
    <text evidence="8">The sequence shown here is derived from an EMBL/GenBank/DDBJ whole genome shotgun (WGS) entry which is preliminary data.</text>
</comment>
<gene>
    <name evidence="8" type="ORF">ENV30_00935</name>
</gene>
<feature type="domain" description="Sigma-54 factor interaction" evidence="6">
    <location>
        <begin position="145"/>
        <end position="349"/>
    </location>
</feature>
<dbReference type="InterPro" id="IPR002197">
    <property type="entry name" value="HTH_Fis"/>
</dbReference>
<dbReference type="InterPro" id="IPR027417">
    <property type="entry name" value="P-loop_NTPase"/>
</dbReference>
<keyword evidence="1" id="KW-0547">Nucleotide-binding</keyword>
<evidence type="ECO:0000256" key="1">
    <source>
        <dbReference type="ARBA" id="ARBA00022741"/>
    </source>
</evidence>
<dbReference type="Gene3D" id="3.40.50.300">
    <property type="entry name" value="P-loop containing nucleotide triphosphate hydrolases"/>
    <property type="match status" value="1"/>
</dbReference>
<dbReference type="PRINTS" id="PR01590">
    <property type="entry name" value="HTHFIS"/>
</dbReference>
<dbReference type="AlphaFoldDB" id="A0A7V3YEZ5"/>
<dbReference type="Gene3D" id="1.10.8.60">
    <property type="match status" value="1"/>
</dbReference>
<dbReference type="GO" id="GO:0043565">
    <property type="term" value="F:sequence-specific DNA binding"/>
    <property type="evidence" value="ECO:0007669"/>
    <property type="project" value="InterPro"/>
</dbReference>
<dbReference type="SUPFAM" id="SSF52172">
    <property type="entry name" value="CheY-like"/>
    <property type="match status" value="1"/>
</dbReference>
<dbReference type="Gene3D" id="1.10.10.60">
    <property type="entry name" value="Homeodomain-like"/>
    <property type="match status" value="1"/>
</dbReference>
<dbReference type="GO" id="GO:0005524">
    <property type="term" value="F:ATP binding"/>
    <property type="evidence" value="ECO:0007669"/>
    <property type="project" value="UniProtKB-KW"/>
</dbReference>
<dbReference type="InterPro" id="IPR009057">
    <property type="entry name" value="Homeodomain-like_sf"/>
</dbReference>
<dbReference type="Pfam" id="PF14532">
    <property type="entry name" value="Sigma54_activ_2"/>
    <property type="match status" value="1"/>
</dbReference>
<dbReference type="GO" id="GO:0006355">
    <property type="term" value="P:regulation of DNA-templated transcription"/>
    <property type="evidence" value="ECO:0007669"/>
    <property type="project" value="InterPro"/>
</dbReference>
<dbReference type="InterPro" id="IPR001789">
    <property type="entry name" value="Sig_transdc_resp-reg_receiver"/>
</dbReference>
<protein>
    <submittedName>
        <fullName evidence="8">Sigma-54-dependent Fis family transcriptional regulator</fullName>
    </submittedName>
</protein>
<dbReference type="PROSITE" id="PS50110">
    <property type="entry name" value="RESPONSE_REGULATORY"/>
    <property type="match status" value="1"/>
</dbReference>
<reference evidence="8" key="1">
    <citation type="journal article" date="2020" name="mSystems">
        <title>Genome- and Community-Level Interaction Insights into Carbon Utilization and Element Cycling Functions of Hydrothermarchaeota in Hydrothermal Sediment.</title>
        <authorList>
            <person name="Zhou Z."/>
            <person name="Liu Y."/>
            <person name="Xu W."/>
            <person name="Pan J."/>
            <person name="Luo Z.H."/>
            <person name="Li M."/>
        </authorList>
    </citation>
    <scope>NUCLEOTIDE SEQUENCE [LARGE SCALE GENOMIC DNA]</scope>
    <source>
        <strain evidence="8">SpSt-747</strain>
    </source>
</reference>
<dbReference type="SMART" id="SM00448">
    <property type="entry name" value="REC"/>
    <property type="match status" value="1"/>
</dbReference>
<feature type="domain" description="Response regulatory" evidence="7">
    <location>
        <begin position="6"/>
        <end position="120"/>
    </location>
</feature>
<dbReference type="EMBL" id="DTFV01000017">
    <property type="protein sequence ID" value="HGI29869.1"/>
    <property type="molecule type" value="Genomic_DNA"/>
</dbReference>
<keyword evidence="4" id="KW-0804">Transcription</keyword>
<dbReference type="Pfam" id="PF02954">
    <property type="entry name" value="HTH_8"/>
    <property type="match status" value="1"/>
</dbReference>
<proteinExistence type="predicted"/>
<dbReference type="PANTHER" id="PTHR32071">
    <property type="entry name" value="TRANSCRIPTIONAL REGULATORY PROTEIN"/>
    <property type="match status" value="1"/>
</dbReference>
<evidence type="ECO:0000256" key="5">
    <source>
        <dbReference type="PROSITE-ProRule" id="PRU00169"/>
    </source>
</evidence>
<evidence type="ECO:0000256" key="4">
    <source>
        <dbReference type="ARBA" id="ARBA00023163"/>
    </source>
</evidence>